<reference evidence="1 2" key="1">
    <citation type="journal article" date="2016" name="Nat. Commun.">
        <title>Thousands of microbial genomes shed light on interconnected biogeochemical processes in an aquifer system.</title>
        <authorList>
            <person name="Anantharaman K."/>
            <person name="Brown C.T."/>
            <person name="Hug L.A."/>
            <person name="Sharon I."/>
            <person name="Castelle C.J."/>
            <person name="Probst A.J."/>
            <person name="Thomas B.C."/>
            <person name="Singh A."/>
            <person name="Wilkins M.J."/>
            <person name="Karaoz U."/>
            <person name="Brodie E.L."/>
            <person name="Williams K.H."/>
            <person name="Hubbard S.S."/>
            <person name="Banfield J.F."/>
        </authorList>
    </citation>
    <scope>NUCLEOTIDE SEQUENCE [LARGE SCALE GENOMIC DNA]</scope>
</reference>
<proteinExistence type="predicted"/>
<evidence type="ECO:0000313" key="1">
    <source>
        <dbReference type="EMBL" id="OGZ53269.1"/>
    </source>
</evidence>
<evidence type="ECO:0000313" key="2">
    <source>
        <dbReference type="Proteomes" id="UP000179106"/>
    </source>
</evidence>
<name>A0A1G2GT12_9BACT</name>
<protein>
    <recommendedName>
        <fullName evidence="3">DUF218 domain-containing protein</fullName>
    </recommendedName>
</protein>
<dbReference type="AlphaFoldDB" id="A0A1G2GT12"/>
<evidence type="ECO:0008006" key="3">
    <source>
        <dbReference type="Google" id="ProtNLM"/>
    </source>
</evidence>
<sequence length="245" mass="27793">MLEIKGGTTMKTAIMPHGLHVEAHGWEEIVWGIPPERLGRATKAIQLAVETDASLVIFGTGASKRDGVFEAQCMVNLMWERFSRLKEFRVFDDYNIDSLRSLRQIMQEISVVETRSTNTVTEIQYGFERCVELGIDRVILTSSPGHLGRCELAALKIRGEDYRFKDLRISGEASDVNFFQNRSGQIVEANVTDTAIFEPSHRGDDPLRDLPPDLQPNWLFPRIFRVTDKPQCLEEIAGVFHCHDS</sequence>
<accession>A0A1G2GT12</accession>
<gene>
    <name evidence="1" type="ORF">A3B25_00140</name>
</gene>
<comment type="caution">
    <text evidence="1">The sequence shown here is derived from an EMBL/GenBank/DDBJ whole genome shotgun (WGS) entry which is preliminary data.</text>
</comment>
<dbReference type="EMBL" id="MHNW01000024">
    <property type="protein sequence ID" value="OGZ53269.1"/>
    <property type="molecule type" value="Genomic_DNA"/>
</dbReference>
<organism evidence="1 2">
    <name type="scientific">Candidatus Ryanbacteria bacterium RIFCSPLOWO2_01_FULL_48_26</name>
    <dbReference type="NCBI Taxonomy" id="1802126"/>
    <lineage>
        <taxon>Bacteria</taxon>
        <taxon>Candidatus Ryaniibacteriota</taxon>
    </lineage>
</organism>
<dbReference type="Proteomes" id="UP000179106">
    <property type="component" value="Unassembled WGS sequence"/>
</dbReference>